<keyword evidence="3" id="KW-1185">Reference proteome</keyword>
<feature type="transmembrane region" description="Helical" evidence="1">
    <location>
        <begin position="21"/>
        <end position="38"/>
    </location>
</feature>
<keyword evidence="1" id="KW-0812">Transmembrane</keyword>
<dbReference type="EMBL" id="FNDK01000019">
    <property type="protein sequence ID" value="SDI03553.1"/>
    <property type="molecule type" value="Genomic_DNA"/>
</dbReference>
<dbReference type="AlphaFoldDB" id="A0A1G8HA87"/>
<protein>
    <submittedName>
        <fullName evidence="2">Uncharacterized protein</fullName>
    </submittedName>
</protein>
<evidence type="ECO:0000256" key="1">
    <source>
        <dbReference type="SAM" id="Phobius"/>
    </source>
</evidence>
<reference evidence="2 3" key="1">
    <citation type="submission" date="2016-10" db="EMBL/GenBank/DDBJ databases">
        <authorList>
            <person name="de Groot N.N."/>
        </authorList>
    </citation>
    <scope>NUCLEOTIDE SEQUENCE [LARGE SCALE GENOMIC DNA]</scope>
    <source>
        <strain evidence="2 3">DSM 21632</strain>
    </source>
</reference>
<organism evidence="2 3">
    <name type="scientific">Alteribacillus persepolensis</name>
    <dbReference type="NCBI Taxonomy" id="568899"/>
    <lineage>
        <taxon>Bacteria</taxon>
        <taxon>Bacillati</taxon>
        <taxon>Bacillota</taxon>
        <taxon>Bacilli</taxon>
        <taxon>Bacillales</taxon>
        <taxon>Bacillaceae</taxon>
        <taxon>Alteribacillus</taxon>
    </lineage>
</organism>
<dbReference type="Proteomes" id="UP000199163">
    <property type="component" value="Unassembled WGS sequence"/>
</dbReference>
<name>A0A1G8HA87_9BACI</name>
<keyword evidence="1" id="KW-0472">Membrane</keyword>
<evidence type="ECO:0000313" key="3">
    <source>
        <dbReference type="Proteomes" id="UP000199163"/>
    </source>
</evidence>
<accession>A0A1G8HA87</accession>
<proteinExistence type="predicted"/>
<dbReference type="STRING" id="568899.SAMN05192534_11918"/>
<sequence>MYAEIGKSAMKKLGRTPSRKKAVYTVLSMFVLSVTAPLDTVSYPPILSKAYLRTLPQKRCSLL</sequence>
<gene>
    <name evidence="2" type="ORF">SAMN05192534_11918</name>
</gene>
<evidence type="ECO:0000313" key="2">
    <source>
        <dbReference type="EMBL" id="SDI03553.1"/>
    </source>
</evidence>
<keyword evidence="1" id="KW-1133">Transmembrane helix</keyword>